<name>A0A397GUK9_ASPTH</name>
<reference evidence="1" key="1">
    <citation type="submission" date="2018-08" db="EMBL/GenBank/DDBJ databases">
        <title>Draft genome sequence of azole-resistant Aspergillus thermomutatus (Neosartorya pseudofischeri) strain HMR AF 39, isolated from a human nasal aspirate.</title>
        <authorList>
            <person name="Parent-Michaud M."/>
            <person name="Dufresne P.J."/>
            <person name="Fournier E."/>
            <person name="Martineau C."/>
            <person name="Moreira S."/>
            <person name="Perkins V."/>
            <person name="De Repentigny L."/>
            <person name="Dufresne S.F."/>
        </authorList>
    </citation>
    <scope>NUCLEOTIDE SEQUENCE [LARGE SCALE GENOMIC DNA]</scope>
    <source>
        <strain evidence="1">HMR AF 39</strain>
    </source>
</reference>
<dbReference type="OrthoDB" id="4510261at2759"/>
<keyword evidence="2" id="KW-1185">Reference proteome</keyword>
<dbReference type="AlphaFoldDB" id="A0A397GUK9"/>
<evidence type="ECO:0000313" key="2">
    <source>
        <dbReference type="Proteomes" id="UP000215305"/>
    </source>
</evidence>
<evidence type="ECO:0000313" key="1">
    <source>
        <dbReference type="EMBL" id="RHZ53116.1"/>
    </source>
</evidence>
<dbReference type="Proteomes" id="UP000215305">
    <property type="component" value="Unassembled WGS sequence"/>
</dbReference>
<organism evidence="1 2">
    <name type="scientific">Aspergillus thermomutatus</name>
    <name type="common">Neosartorya pseudofischeri</name>
    <dbReference type="NCBI Taxonomy" id="41047"/>
    <lineage>
        <taxon>Eukaryota</taxon>
        <taxon>Fungi</taxon>
        <taxon>Dikarya</taxon>
        <taxon>Ascomycota</taxon>
        <taxon>Pezizomycotina</taxon>
        <taxon>Eurotiomycetes</taxon>
        <taxon>Eurotiomycetidae</taxon>
        <taxon>Eurotiales</taxon>
        <taxon>Aspergillaceae</taxon>
        <taxon>Aspergillus</taxon>
        <taxon>Aspergillus subgen. Fumigati</taxon>
    </lineage>
</organism>
<comment type="caution">
    <text evidence="1">The sequence shown here is derived from an EMBL/GenBank/DDBJ whole genome shotgun (WGS) entry which is preliminary data.</text>
</comment>
<dbReference type="RefSeq" id="XP_026613538.1">
    <property type="nucleotide sequence ID" value="XM_026759139.1"/>
</dbReference>
<proteinExistence type="predicted"/>
<gene>
    <name evidence="1" type="ORF">CDV56_105520</name>
</gene>
<dbReference type="GeneID" id="38127494"/>
<protein>
    <submittedName>
        <fullName evidence="1">Uncharacterized protein</fullName>
    </submittedName>
</protein>
<dbReference type="VEuPathDB" id="FungiDB:CDV56_105520"/>
<dbReference type="EMBL" id="NKHU02000126">
    <property type="protein sequence ID" value="RHZ53116.1"/>
    <property type="molecule type" value="Genomic_DNA"/>
</dbReference>
<sequence length="176" mass="19666">MSTTLSSCLLLPSLNKAISKAAHEFGIDHEWNQYKWHGTLLMLTSPIPPQRRHTPIPVRRHTGRPHQVMLLAPSNEVVNDLAVGIEEARLQFIPDREAIIVRCHALSTEQDLLLMSAKKQRPPPANAQPHIIAEDHSTRDDSLLAQVALAQMLFDFQQAQTAQPLGVTDHRVKTSS</sequence>
<accession>A0A397GUK9</accession>